<reference evidence="2 3" key="1">
    <citation type="journal article" date="2012" name="J. Bacteriol.">
        <title>Genome Sequence of Blastococcus saxobsidens DD2, a Stone-Inhabiting Bacterium.</title>
        <authorList>
            <person name="Chouaia B."/>
            <person name="Crotti E."/>
            <person name="Brusetti L."/>
            <person name="Daffonchio D."/>
            <person name="Essoussi I."/>
            <person name="Nouioui I."/>
            <person name="Sbissi I."/>
            <person name="Ghodhbane-Gtari F."/>
            <person name="Gtari M."/>
            <person name="Vacherie B."/>
            <person name="Barbe V."/>
            <person name="Medigue C."/>
            <person name="Gury J."/>
            <person name="Pujic P."/>
            <person name="Normand P."/>
        </authorList>
    </citation>
    <scope>NUCLEOTIDE SEQUENCE [LARGE SCALE GENOMIC DNA]</scope>
    <source>
        <strain evidence="2 3">DD2</strain>
    </source>
</reference>
<proteinExistence type="predicted"/>
<protein>
    <submittedName>
        <fullName evidence="2">Uncharacterized protein</fullName>
    </submittedName>
</protein>
<evidence type="ECO:0000256" key="1">
    <source>
        <dbReference type="SAM" id="MobiDB-lite"/>
    </source>
</evidence>
<reference evidence="3" key="2">
    <citation type="submission" date="2012-02" db="EMBL/GenBank/DDBJ databases">
        <title>Complete genome sequence of Blastococcus saxobsidens strain DD2.</title>
        <authorList>
            <person name="Genoscope."/>
        </authorList>
    </citation>
    <scope>NUCLEOTIDE SEQUENCE [LARGE SCALE GENOMIC DNA]</scope>
    <source>
        <strain evidence="3">DD2</strain>
    </source>
</reference>
<organism evidence="2 3">
    <name type="scientific">Blastococcus saxobsidens (strain DD2)</name>
    <dbReference type="NCBI Taxonomy" id="1146883"/>
    <lineage>
        <taxon>Bacteria</taxon>
        <taxon>Bacillati</taxon>
        <taxon>Actinomycetota</taxon>
        <taxon>Actinomycetes</taxon>
        <taxon>Geodermatophilales</taxon>
        <taxon>Geodermatophilaceae</taxon>
        <taxon>Blastococcus</taxon>
    </lineage>
</organism>
<dbReference type="EMBL" id="FO117623">
    <property type="protein sequence ID" value="CCG02588.1"/>
    <property type="molecule type" value="Genomic_DNA"/>
</dbReference>
<dbReference type="KEGG" id="bsd:BLASA_1665"/>
<dbReference type="Proteomes" id="UP000007517">
    <property type="component" value="Chromosome"/>
</dbReference>
<feature type="compositionally biased region" description="Low complexity" evidence="1">
    <location>
        <begin position="64"/>
        <end position="83"/>
    </location>
</feature>
<dbReference type="HOGENOM" id="CLU_2191915_0_0_11"/>
<sequence length="108" mass="11113">MATKWCRLASIDDCPGVALSPVVDDEPELTLVRVFPDYGAEWPGLETGRPHRAPRGSRHGWSPTSAGGTSGGSASAGNRSATAELAPLLVSAPGPSGAAPRRRVPLPC</sequence>
<keyword evidence="3" id="KW-1185">Reference proteome</keyword>
<gene>
    <name evidence="2" type="ordered locus">BLASA_1665</name>
</gene>
<evidence type="ECO:0000313" key="3">
    <source>
        <dbReference type="Proteomes" id="UP000007517"/>
    </source>
</evidence>
<feature type="region of interest" description="Disordered" evidence="1">
    <location>
        <begin position="40"/>
        <end position="108"/>
    </location>
</feature>
<name>H6RMF2_BLASD</name>
<accession>H6RMF2</accession>
<dbReference type="AlphaFoldDB" id="H6RMF2"/>
<evidence type="ECO:0000313" key="2">
    <source>
        <dbReference type="EMBL" id="CCG02588.1"/>
    </source>
</evidence>